<evidence type="ECO:0000313" key="6">
    <source>
        <dbReference type="Proteomes" id="UP001139450"/>
    </source>
</evidence>
<keyword evidence="2" id="KW-0902">Two-component regulatory system</keyword>
<feature type="domain" description="Response regulatory" evidence="4">
    <location>
        <begin position="7"/>
        <end position="124"/>
    </location>
</feature>
<comment type="caution">
    <text evidence="5">The sequence shown here is derived from an EMBL/GenBank/DDBJ whole genome shotgun (WGS) entry which is preliminary data.</text>
</comment>
<evidence type="ECO:0000256" key="1">
    <source>
        <dbReference type="ARBA" id="ARBA00022553"/>
    </source>
</evidence>
<evidence type="ECO:0000256" key="2">
    <source>
        <dbReference type="ARBA" id="ARBA00023012"/>
    </source>
</evidence>
<dbReference type="PROSITE" id="PS50110">
    <property type="entry name" value="RESPONSE_REGULATORY"/>
    <property type="match status" value="1"/>
</dbReference>
<dbReference type="RefSeq" id="WP_245128908.1">
    <property type="nucleotide sequence ID" value="NZ_JALJEJ010000002.1"/>
</dbReference>
<feature type="modified residue" description="4-aspartylphosphate" evidence="3">
    <location>
        <position position="57"/>
    </location>
</feature>
<dbReference type="PANTHER" id="PTHR45339:SF1">
    <property type="entry name" value="HYBRID SIGNAL TRANSDUCTION HISTIDINE KINASE J"/>
    <property type="match status" value="1"/>
</dbReference>
<reference evidence="5" key="1">
    <citation type="submission" date="2022-04" db="EMBL/GenBank/DDBJ databases">
        <title>Mucilaginibacter sp. RS28 isolated from freshwater.</title>
        <authorList>
            <person name="Ko S.-R."/>
        </authorList>
    </citation>
    <scope>NUCLEOTIDE SEQUENCE</scope>
    <source>
        <strain evidence="5">RS28</strain>
    </source>
</reference>
<keyword evidence="1 3" id="KW-0597">Phosphoprotein</keyword>
<dbReference type="Proteomes" id="UP001139450">
    <property type="component" value="Unassembled WGS sequence"/>
</dbReference>
<dbReference type="InterPro" id="IPR001789">
    <property type="entry name" value="Sig_transdc_resp-reg_receiver"/>
</dbReference>
<evidence type="ECO:0000259" key="4">
    <source>
        <dbReference type="PROSITE" id="PS50110"/>
    </source>
</evidence>
<gene>
    <name evidence="5" type="ORF">MUY27_05090</name>
</gene>
<proteinExistence type="predicted"/>
<dbReference type="EMBL" id="JALJEJ010000002">
    <property type="protein sequence ID" value="MCJ8209074.1"/>
    <property type="molecule type" value="Genomic_DNA"/>
</dbReference>
<organism evidence="5 6">
    <name type="scientific">Mucilaginibacter straminoryzae</name>
    <dbReference type="NCBI Taxonomy" id="2932774"/>
    <lineage>
        <taxon>Bacteria</taxon>
        <taxon>Pseudomonadati</taxon>
        <taxon>Bacteroidota</taxon>
        <taxon>Sphingobacteriia</taxon>
        <taxon>Sphingobacteriales</taxon>
        <taxon>Sphingobacteriaceae</taxon>
        <taxon>Mucilaginibacter</taxon>
    </lineage>
</organism>
<dbReference type="SMART" id="SM00448">
    <property type="entry name" value="REC"/>
    <property type="match status" value="1"/>
</dbReference>
<sequence>MTQTSKKILIVDDDTRNIFALSLTLRAKGYQILSATDAITALNMLQQDNTIAVVLLDMMMPEMDGYEALGRIRTDERIADLPVVAVTAQAMPGDREKCFEAGASAYISKPVNVDVLTDLLNNYLK</sequence>
<name>A0A9X1X5N0_9SPHI</name>
<dbReference type="SUPFAM" id="SSF52172">
    <property type="entry name" value="CheY-like"/>
    <property type="match status" value="1"/>
</dbReference>
<dbReference type="Gene3D" id="3.40.50.2300">
    <property type="match status" value="1"/>
</dbReference>
<dbReference type="InterPro" id="IPR011006">
    <property type="entry name" value="CheY-like_superfamily"/>
</dbReference>
<evidence type="ECO:0000313" key="5">
    <source>
        <dbReference type="EMBL" id="MCJ8209074.1"/>
    </source>
</evidence>
<protein>
    <submittedName>
        <fullName evidence="5">Response regulator</fullName>
    </submittedName>
</protein>
<dbReference type="AlphaFoldDB" id="A0A9X1X5N0"/>
<dbReference type="GO" id="GO:0000160">
    <property type="term" value="P:phosphorelay signal transduction system"/>
    <property type="evidence" value="ECO:0007669"/>
    <property type="project" value="UniProtKB-KW"/>
</dbReference>
<keyword evidence="6" id="KW-1185">Reference proteome</keyword>
<dbReference type="PANTHER" id="PTHR45339">
    <property type="entry name" value="HYBRID SIGNAL TRANSDUCTION HISTIDINE KINASE J"/>
    <property type="match status" value="1"/>
</dbReference>
<evidence type="ECO:0000256" key="3">
    <source>
        <dbReference type="PROSITE-ProRule" id="PRU00169"/>
    </source>
</evidence>
<accession>A0A9X1X5N0</accession>
<dbReference type="Pfam" id="PF00072">
    <property type="entry name" value="Response_reg"/>
    <property type="match status" value="1"/>
</dbReference>